<sequence length="415" mass="49149">MRNDPLFGKSYGVVIVTMLTTNIKLFSFLCYTKNENNAILKKGKFILNKNNFNKTCQYTTLFFTCPILEDSKVLGIIDDSRSDSKIFSYFLNKTFKKVDITVCYGSLFMFNDIEKFVLSSEMFLYNNVDRIQVYFKSGRLNEWNLLKKYRDSRNDKIHIKRMASFFNEGISHKNYRDTVADHLWFSSKEATSMDCFLKYRNSKFVIFSNYDEVLMENKNFKSYLIKSIFFNPRVENIFLNVVNSKNGHIINKRKIIVNENAKNINLGDWTSKNAYLKFALTSLKHSSDYFYIKVPHEIVRNVQNFFQTNNSILSILKKKEEKNIYLLEYVSRCGFYFDISTKCQKISSWCIRESEKIKKFKCIYMWNNYQIHKPNIRTTFIEATCCKYFNFNGSCPMIIDPIAMKGKEKHCENEL</sequence>
<reference evidence="2" key="2">
    <citation type="submission" date="2015-08" db="UniProtKB">
        <authorList>
            <consortium name="WormBaseParasite"/>
        </authorList>
    </citation>
    <scope>IDENTIFICATION</scope>
</reference>
<dbReference type="AlphaFoldDB" id="A0A0K0F5Q5"/>
<evidence type="ECO:0000313" key="1">
    <source>
        <dbReference type="Proteomes" id="UP000035680"/>
    </source>
</evidence>
<name>A0A0K0F5Q5_STRVS</name>
<dbReference type="WBParaSite" id="SVE_0414700.1">
    <property type="protein sequence ID" value="SVE_0414700.1"/>
    <property type="gene ID" value="SVE_0414700"/>
</dbReference>
<reference evidence="1" key="1">
    <citation type="submission" date="2014-07" db="EMBL/GenBank/DDBJ databases">
        <authorList>
            <person name="Martin A.A"/>
            <person name="De Silva N."/>
        </authorList>
    </citation>
    <scope>NUCLEOTIDE SEQUENCE</scope>
</reference>
<evidence type="ECO:0000313" key="2">
    <source>
        <dbReference type="WBParaSite" id="SVE_0414700.1"/>
    </source>
</evidence>
<keyword evidence="1" id="KW-1185">Reference proteome</keyword>
<protein>
    <submittedName>
        <fullName evidence="2">Glycosyltransferase family 92 protein</fullName>
    </submittedName>
</protein>
<proteinExistence type="predicted"/>
<dbReference type="Proteomes" id="UP000035680">
    <property type="component" value="Unassembled WGS sequence"/>
</dbReference>
<organism evidence="1 2">
    <name type="scientific">Strongyloides venezuelensis</name>
    <name type="common">Threadworm</name>
    <dbReference type="NCBI Taxonomy" id="75913"/>
    <lineage>
        <taxon>Eukaryota</taxon>
        <taxon>Metazoa</taxon>
        <taxon>Ecdysozoa</taxon>
        <taxon>Nematoda</taxon>
        <taxon>Chromadorea</taxon>
        <taxon>Rhabditida</taxon>
        <taxon>Tylenchina</taxon>
        <taxon>Panagrolaimomorpha</taxon>
        <taxon>Strongyloidoidea</taxon>
        <taxon>Strongyloididae</taxon>
        <taxon>Strongyloides</taxon>
    </lineage>
</organism>
<accession>A0A0K0F5Q5</accession>